<evidence type="ECO:0000256" key="1">
    <source>
        <dbReference type="ARBA" id="ARBA00004141"/>
    </source>
</evidence>
<keyword evidence="3 5" id="KW-1133">Transmembrane helix</keyword>
<dbReference type="EMBL" id="QICN01000011">
    <property type="protein sequence ID" value="PXV64847.1"/>
    <property type="molecule type" value="Genomic_DNA"/>
</dbReference>
<keyword evidence="4 5" id="KW-0472">Membrane</keyword>
<dbReference type="InterPro" id="IPR012340">
    <property type="entry name" value="NA-bd_OB-fold"/>
</dbReference>
<gene>
    <name evidence="7" type="ORF">C8D93_11119</name>
</gene>
<evidence type="ECO:0000256" key="5">
    <source>
        <dbReference type="SAM" id="Phobius"/>
    </source>
</evidence>
<evidence type="ECO:0000256" key="2">
    <source>
        <dbReference type="ARBA" id="ARBA00022692"/>
    </source>
</evidence>
<evidence type="ECO:0000313" key="7">
    <source>
        <dbReference type="EMBL" id="PXV64847.1"/>
    </source>
</evidence>
<dbReference type="PANTHER" id="PTHR33507">
    <property type="entry name" value="INNER MEMBRANE PROTEIN YBBJ"/>
    <property type="match status" value="1"/>
</dbReference>
<feature type="domain" description="NfeD-like C-terminal" evidence="6">
    <location>
        <begin position="88"/>
        <end position="142"/>
    </location>
</feature>
<reference evidence="7 8" key="1">
    <citation type="submission" date="2018-04" db="EMBL/GenBank/DDBJ databases">
        <title>Genomic Encyclopedia of Type Strains, Phase IV (KMG-IV): sequencing the most valuable type-strain genomes for metagenomic binning, comparative biology and taxonomic classification.</title>
        <authorList>
            <person name="Goeker M."/>
        </authorList>
    </citation>
    <scope>NUCLEOTIDE SEQUENCE [LARGE SCALE GENOMIC DNA]</scope>
    <source>
        <strain evidence="7 8">DSM 104150</strain>
    </source>
</reference>
<organism evidence="7 8">
    <name type="scientific">Sinimarinibacterium flocculans</name>
    <dbReference type="NCBI Taxonomy" id="985250"/>
    <lineage>
        <taxon>Bacteria</taxon>
        <taxon>Pseudomonadati</taxon>
        <taxon>Pseudomonadota</taxon>
        <taxon>Gammaproteobacteria</taxon>
        <taxon>Nevskiales</taxon>
        <taxon>Nevskiaceae</taxon>
        <taxon>Sinimarinibacterium</taxon>
    </lineage>
</organism>
<dbReference type="Gene3D" id="2.40.50.140">
    <property type="entry name" value="Nucleic acid-binding proteins"/>
    <property type="match status" value="1"/>
</dbReference>
<dbReference type="GO" id="GO:0005886">
    <property type="term" value="C:plasma membrane"/>
    <property type="evidence" value="ECO:0007669"/>
    <property type="project" value="TreeGrafter"/>
</dbReference>
<comment type="subcellular location">
    <subcellularLocation>
        <location evidence="1">Membrane</location>
        <topology evidence="1">Multi-pass membrane protein</topology>
    </subcellularLocation>
</comment>
<sequence length="144" mass="15981">MTIEFWHWLALGFGLLVLEMFLPTGFIFLWVGAAAVVVGALAWIVPGLGWEAEFILWGALSVAAVLVWRKLKPMSFESEQPSLNRRGHSYVGRTFTLNEPMVNGVGKLRVDDSQWRIIGLDAPAGTRVRVVETDGATLKVEKLD</sequence>
<dbReference type="RefSeq" id="WP_245903951.1">
    <property type="nucleotide sequence ID" value="NZ_CAWNXA010000011.1"/>
</dbReference>
<dbReference type="AlphaFoldDB" id="A0A318E7W0"/>
<evidence type="ECO:0000313" key="8">
    <source>
        <dbReference type="Proteomes" id="UP000248330"/>
    </source>
</evidence>
<keyword evidence="2 5" id="KW-0812">Transmembrane</keyword>
<dbReference type="InterPro" id="IPR052165">
    <property type="entry name" value="Membrane_assoc_protease"/>
</dbReference>
<proteinExistence type="predicted"/>
<accession>A0A318E7W0</accession>
<dbReference type="Proteomes" id="UP000248330">
    <property type="component" value="Unassembled WGS sequence"/>
</dbReference>
<feature type="transmembrane region" description="Helical" evidence="5">
    <location>
        <begin position="6"/>
        <end position="22"/>
    </location>
</feature>
<dbReference type="InterPro" id="IPR002810">
    <property type="entry name" value="NfeD-like_C"/>
</dbReference>
<dbReference type="Pfam" id="PF01957">
    <property type="entry name" value="NfeD"/>
    <property type="match status" value="1"/>
</dbReference>
<name>A0A318E7W0_9GAMM</name>
<dbReference type="PANTHER" id="PTHR33507:SF3">
    <property type="entry name" value="INNER MEMBRANE PROTEIN YBBJ"/>
    <property type="match status" value="1"/>
</dbReference>
<comment type="caution">
    <text evidence="7">The sequence shown here is derived from an EMBL/GenBank/DDBJ whole genome shotgun (WGS) entry which is preliminary data.</text>
</comment>
<protein>
    <recommendedName>
        <fullName evidence="6">NfeD-like C-terminal domain-containing protein</fullName>
    </recommendedName>
</protein>
<feature type="transmembrane region" description="Helical" evidence="5">
    <location>
        <begin position="27"/>
        <end position="48"/>
    </location>
</feature>
<keyword evidence="8" id="KW-1185">Reference proteome</keyword>
<evidence type="ECO:0000256" key="3">
    <source>
        <dbReference type="ARBA" id="ARBA00022989"/>
    </source>
</evidence>
<evidence type="ECO:0000259" key="6">
    <source>
        <dbReference type="Pfam" id="PF01957"/>
    </source>
</evidence>
<evidence type="ECO:0000256" key="4">
    <source>
        <dbReference type="ARBA" id="ARBA00023136"/>
    </source>
</evidence>